<evidence type="ECO:0000313" key="1">
    <source>
        <dbReference type="EMBL" id="ABE56952.1"/>
    </source>
</evidence>
<sequence length="101" mass="11939">MPAPKSRLTSSLFHRLYPSKWPTREWLGLLLLKITVFQSSNPFKHILIHLFPTILAFSLFSDLSVNPKCIMLLFYHGWPDLLWFYHGWPDLLCGWPDLLWA</sequence>
<dbReference type="AlphaFoldDB" id="Q12HX4"/>
<dbReference type="Proteomes" id="UP000001982">
    <property type="component" value="Chromosome"/>
</dbReference>
<keyword evidence="2" id="KW-1185">Reference proteome</keyword>
<reference evidence="1 2" key="1">
    <citation type="submission" date="2006-03" db="EMBL/GenBank/DDBJ databases">
        <title>Complete sequence of Shewanella denitrificans OS217.</title>
        <authorList>
            <consortium name="US DOE Joint Genome Institute"/>
            <person name="Copeland A."/>
            <person name="Lucas S."/>
            <person name="Lapidus A."/>
            <person name="Barry K."/>
            <person name="Detter J.C."/>
            <person name="Glavina del Rio T."/>
            <person name="Hammon N."/>
            <person name="Israni S."/>
            <person name="Dalin E."/>
            <person name="Tice H."/>
            <person name="Pitluck S."/>
            <person name="Brettin T."/>
            <person name="Bruce D."/>
            <person name="Han C."/>
            <person name="Tapia R."/>
            <person name="Gilna P."/>
            <person name="Kiss H."/>
            <person name="Schmutz J."/>
            <person name="Larimer F."/>
            <person name="Land M."/>
            <person name="Hauser L."/>
            <person name="Kyrpides N."/>
            <person name="Lykidis A."/>
            <person name="Richardson P."/>
        </authorList>
    </citation>
    <scope>NUCLEOTIDE SEQUENCE [LARGE SCALE GENOMIC DNA]</scope>
    <source>
        <strain evidence="2">OS217 / ATCC BAA-1090 / DSM 15013</strain>
    </source>
</reference>
<gene>
    <name evidence="1" type="ordered locus">Sden_3679</name>
</gene>
<dbReference type="EMBL" id="CP000302">
    <property type="protein sequence ID" value="ABE56952.1"/>
    <property type="molecule type" value="Genomic_DNA"/>
</dbReference>
<organism evidence="1 2">
    <name type="scientific">Shewanella denitrificans (strain OS217 / ATCC BAA-1090 / DSM 15013)</name>
    <dbReference type="NCBI Taxonomy" id="318161"/>
    <lineage>
        <taxon>Bacteria</taxon>
        <taxon>Pseudomonadati</taxon>
        <taxon>Pseudomonadota</taxon>
        <taxon>Gammaproteobacteria</taxon>
        <taxon>Alteromonadales</taxon>
        <taxon>Shewanellaceae</taxon>
        <taxon>Shewanella</taxon>
    </lineage>
</organism>
<proteinExistence type="predicted"/>
<protein>
    <submittedName>
        <fullName evidence="1">Uncharacterized protein</fullName>
    </submittedName>
</protein>
<dbReference type="KEGG" id="sdn:Sden_3679"/>
<accession>Q12HX4</accession>
<dbReference type="STRING" id="318161.Sden_3679"/>
<evidence type="ECO:0000313" key="2">
    <source>
        <dbReference type="Proteomes" id="UP000001982"/>
    </source>
</evidence>
<dbReference type="HOGENOM" id="CLU_2289745_0_0_6"/>
<name>Q12HX4_SHEDO</name>